<evidence type="ECO:0000313" key="2">
    <source>
        <dbReference type="EMBL" id="MBM6921800.1"/>
    </source>
</evidence>
<proteinExistence type="predicted"/>
<reference evidence="2" key="2">
    <citation type="journal article" date="2021" name="Sci. Rep.">
        <title>The distribution of antibiotic resistance genes in chicken gut microbiota commensals.</title>
        <authorList>
            <person name="Juricova H."/>
            <person name="Matiasovicova J."/>
            <person name="Kubasova T."/>
            <person name="Cejkova D."/>
            <person name="Rychlik I."/>
        </authorList>
    </citation>
    <scope>NUCLEOTIDE SEQUENCE</scope>
    <source>
        <strain evidence="2">An559</strain>
    </source>
</reference>
<evidence type="ECO:0000256" key="1">
    <source>
        <dbReference type="SAM" id="Phobius"/>
    </source>
</evidence>
<keyword evidence="3" id="KW-1185">Reference proteome</keyword>
<sequence length="364" mass="41005">MADLQEYKCPCCGGAIQFDSALQKMKCPYCDTEFEMETLKEYDAELKNDTEDDMQWETAAGSKWSEGETDGLRTYICESCGGEIIGDETMAATMCPYCDNPVVVMKQFSGMLRPDCVIPFQLDKTAAKEAFKRHLLKKRLLPKVFKEEAHIDEIKGIYVPFWLFDTDVQANIRYRATRVRSYSDARYIYTETSYFSVLRGGRIGFDRVPVDGSTKMADDLMESLEPYDFRGAVDFQTAYLAGYLADKYDVDAQQSSGRANERIKHSTERAFANTVTGYATAVPESSNIHLSNGRSSYALYPVWLLHTTWNGQMYTFAMNGQTGKFVGNLPVDKKAATRWFFGLAGICSAVAYGGAWLLWLLGIL</sequence>
<dbReference type="PANTHER" id="PTHR37826">
    <property type="entry name" value="FLOTILLIN BAND_7_5 DOMAIN PROTEIN"/>
    <property type="match status" value="1"/>
</dbReference>
<dbReference type="GO" id="GO:0016747">
    <property type="term" value="F:acyltransferase activity, transferring groups other than amino-acyl groups"/>
    <property type="evidence" value="ECO:0007669"/>
    <property type="project" value="InterPro"/>
</dbReference>
<organism evidence="2 3">
    <name type="scientific">Merdimmobilis hominis</name>
    <dbReference type="NCBI Taxonomy" id="2897707"/>
    <lineage>
        <taxon>Bacteria</taxon>
        <taxon>Bacillati</taxon>
        <taxon>Bacillota</taxon>
        <taxon>Clostridia</taxon>
        <taxon>Eubacteriales</taxon>
        <taxon>Oscillospiraceae</taxon>
        <taxon>Merdimmobilis</taxon>
    </lineage>
</organism>
<dbReference type="InterPro" id="IPR020610">
    <property type="entry name" value="Thiolase_AS"/>
</dbReference>
<dbReference type="EMBL" id="JACJKY010000027">
    <property type="protein sequence ID" value="MBM6921800.1"/>
    <property type="molecule type" value="Genomic_DNA"/>
</dbReference>
<dbReference type="AlphaFoldDB" id="A0A938X8D3"/>
<dbReference type="RefSeq" id="WP_204448088.1">
    <property type="nucleotide sequence ID" value="NZ_JACJKY010000027.1"/>
</dbReference>
<gene>
    <name evidence="2" type="ORF">H6A12_11635</name>
</gene>
<evidence type="ECO:0000313" key="3">
    <source>
        <dbReference type="Proteomes" id="UP000774750"/>
    </source>
</evidence>
<dbReference type="Proteomes" id="UP000774750">
    <property type="component" value="Unassembled WGS sequence"/>
</dbReference>
<dbReference type="PROSITE" id="PS00099">
    <property type="entry name" value="THIOLASE_3"/>
    <property type="match status" value="1"/>
</dbReference>
<keyword evidence="1" id="KW-0812">Transmembrane</keyword>
<dbReference type="Gene3D" id="2.20.28.30">
    <property type="entry name" value="RNA polymerase ii, chain L"/>
    <property type="match status" value="2"/>
</dbReference>
<comment type="caution">
    <text evidence="2">The sequence shown here is derived from an EMBL/GenBank/DDBJ whole genome shotgun (WGS) entry which is preliminary data.</text>
</comment>
<name>A0A938X8D3_9FIRM</name>
<protein>
    <recommendedName>
        <fullName evidence="4">DNA-directed RNA polymerase subunit P</fullName>
    </recommendedName>
</protein>
<accession>A0A938X8D3</accession>
<reference evidence="2" key="1">
    <citation type="submission" date="2020-08" db="EMBL/GenBank/DDBJ databases">
        <authorList>
            <person name="Cejkova D."/>
            <person name="Kubasova T."/>
            <person name="Jahodarova E."/>
            <person name="Rychlik I."/>
        </authorList>
    </citation>
    <scope>NUCLEOTIDE SEQUENCE</scope>
    <source>
        <strain evidence="2">An559</strain>
    </source>
</reference>
<feature type="transmembrane region" description="Helical" evidence="1">
    <location>
        <begin position="339"/>
        <end position="361"/>
    </location>
</feature>
<keyword evidence="1" id="KW-1133">Transmembrane helix</keyword>
<evidence type="ECO:0008006" key="4">
    <source>
        <dbReference type="Google" id="ProtNLM"/>
    </source>
</evidence>
<dbReference type="PANTHER" id="PTHR37826:SF3">
    <property type="entry name" value="J DOMAIN-CONTAINING PROTEIN"/>
    <property type="match status" value="1"/>
</dbReference>
<keyword evidence="1" id="KW-0472">Membrane</keyword>